<feature type="compositionally biased region" description="Basic residues" evidence="1">
    <location>
        <begin position="254"/>
        <end position="292"/>
    </location>
</feature>
<sequence>MTDTGKCTDKAIASCKKQGKLCNVETGRCVMADPKKKVKGAVYDKKKSLYFPQALSFESEDGSQELIPPKKKKPSPKKKVVKKKPSPKKKVVKKKKETSSEEESEEEIPKKRVAKRTAKKKAETSSEEESEEEVTKKVVKKAPAKKVVKKAPAKKKPSCFEEGGECPDEKPICSVSDKGRGTCIKGSQKTLASKSMIKHGGLTIVGSSDVLKKLRKDYEHLEGDIKKWKEKESESEEESEAEEIEIPPKEKTPSPKKKVVKKKPSPKKKTPSPKKKVVKKKPSPKKKASPKKSKNEELLCFEEEAEPCDEGQVCSATGKCVPKTAAFLRKKKKIPLHGTEVYGTDLQFKNLAKKYASVAKARKYEVGEEIHIDTPKQASPAIKKTAKKIEEVVEEAELSEEVKQVIVDGIEAALAEGHKEERREEKGKEKLEEEEEEVKKKVGGGRKKKKVILPESESRQVEKSAEEIQQEFERCLGIQVSGL</sequence>
<reference evidence="2" key="1">
    <citation type="submission" date="2023-07" db="EMBL/GenBank/DDBJ databases">
        <authorList>
            <person name="Xia Y."/>
        </authorList>
    </citation>
    <scope>NUCLEOTIDE SEQUENCE</scope>
    <source>
        <strain evidence="2">F</strain>
    </source>
</reference>
<feature type="compositionally biased region" description="Acidic residues" evidence="1">
    <location>
        <begin position="233"/>
        <end position="245"/>
    </location>
</feature>
<organism evidence="2">
    <name type="scientific">Marseillevirus sp</name>
    <dbReference type="NCBI Taxonomy" id="2809551"/>
    <lineage>
        <taxon>Viruses</taxon>
        <taxon>Varidnaviria</taxon>
        <taxon>Bamfordvirae</taxon>
        <taxon>Nucleocytoviricota</taxon>
        <taxon>Megaviricetes</taxon>
        <taxon>Pimascovirales</taxon>
        <taxon>Pimascovirales incertae sedis</taxon>
        <taxon>Marseilleviridae</taxon>
        <taxon>Marseillevirus</taxon>
    </lineage>
</organism>
<feature type="region of interest" description="Disordered" evidence="1">
    <location>
        <begin position="417"/>
        <end position="458"/>
    </location>
</feature>
<gene>
    <name evidence="2" type="ORF">MarFTMF_250</name>
</gene>
<evidence type="ECO:0000313" key="2">
    <source>
        <dbReference type="EMBL" id="WNL49766.1"/>
    </source>
</evidence>
<feature type="region of interest" description="Disordered" evidence="1">
    <location>
        <begin position="221"/>
        <end position="296"/>
    </location>
</feature>
<accession>A0AA96EPA3</accession>
<proteinExistence type="predicted"/>
<evidence type="ECO:0000256" key="1">
    <source>
        <dbReference type="SAM" id="MobiDB-lite"/>
    </source>
</evidence>
<feature type="compositionally biased region" description="Basic residues" evidence="1">
    <location>
        <begin position="137"/>
        <end position="157"/>
    </location>
</feature>
<dbReference type="EMBL" id="OR343188">
    <property type="protein sequence ID" value="WNL49766.1"/>
    <property type="molecule type" value="Genomic_DNA"/>
</dbReference>
<feature type="region of interest" description="Disordered" evidence="1">
    <location>
        <begin position="59"/>
        <end position="181"/>
    </location>
</feature>
<feature type="compositionally biased region" description="Basic and acidic residues" evidence="1">
    <location>
        <begin position="417"/>
        <end position="431"/>
    </location>
</feature>
<feature type="compositionally biased region" description="Basic residues" evidence="1">
    <location>
        <begin position="69"/>
        <end position="96"/>
    </location>
</feature>
<feature type="compositionally biased region" description="Basic residues" evidence="1">
    <location>
        <begin position="441"/>
        <end position="451"/>
    </location>
</feature>
<feature type="compositionally biased region" description="Basic and acidic residues" evidence="1">
    <location>
        <begin position="221"/>
        <end position="232"/>
    </location>
</feature>
<protein>
    <submittedName>
        <fullName evidence="2">Uncharacterized protein</fullName>
    </submittedName>
</protein>
<name>A0AA96EPA3_9VIRU</name>